<evidence type="ECO:0000313" key="2">
    <source>
        <dbReference type="Proteomes" id="UP000308489"/>
    </source>
</evidence>
<gene>
    <name evidence="1" type="ORF">NCTC503_00193</name>
</gene>
<reference evidence="1 2" key="1">
    <citation type="submission" date="2019-05" db="EMBL/GenBank/DDBJ databases">
        <authorList>
            <consortium name="Pathogen Informatics"/>
        </authorList>
    </citation>
    <scope>NUCLEOTIDE SEQUENCE [LARGE SCALE GENOMIC DNA]</scope>
    <source>
        <strain evidence="1 2">NCTC503</strain>
    </source>
</reference>
<dbReference type="Pfam" id="PF10764">
    <property type="entry name" value="Gin"/>
    <property type="match status" value="1"/>
</dbReference>
<evidence type="ECO:0000313" key="1">
    <source>
        <dbReference type="EMBL" id="VTQ82476.1"/>
    </source>
</evidence>
<dbReference type="KEGG" id="hhw:NCTC503_00193"/>
<organism evidence="1 2">
    <name type="scientific">Hathewaya histolytica</name>
    <name type="common">Clostridium histolyticum</name>
    <dbReference type="NCBI Taxonomy" id="1498"/>
    <lineage>
        <taxon>Bacteria</taxon>
        <taxon>Bacillati</taxon>
        <taxon>Bacillota</taxon>
        <taxon>Clostridia</taxon>
        <taxon>Eubacteriales</taxon>
        <taxon>Clostridiaceae</taxon>
        <taxon>Hathewaya</taxon>
    </lineage>
</organism>
<protein>
    <submittedName>
        <fullName evidence="1">Inhibitor of sigma-G Gin</fullName>
    </submittedName>
</protein>
<dbReference type="InterPro" id="IPR019700">
    <property type="entry name" value="Sigma-G_inhibitor_Gin"/>
</dbReference>
<dbReference type="EMBL" id="LR590481">
    <property type="protein sequence ID" value="VTQ82476.1"/>
    <property type="molecule type" value="Genomic_DNA"/>
</dbReference>
<keyword evidence="2" id="KW-1185">Reference proteome</keyword>
<dbReference type="OrthoDB" id="1753657at2"/>
<dbReference type="Proteomes" id="UP000308489">
    <property type="component" value="Chromosome 1"/>
</dbReference>
<dbReference type="RefSeq" id="WP_138209017.1">
    <property type="nucleotide sequence ID" value="NZ_CBCRUQ010000010.1"/>
</dbReference>
<sequence length="65" mass="7765">MKKKSCIICRKPLNDGIMIKGRRICSDCEARLIKEDINTDFYEYFKDRIKRSITRYTIKGVEKEC</sequence>
<proteinExistence type="predicted"/>
<accession>A0A4U9QUY7</accession>
<dbReference type="AlphaFoldDB" id="A0A4U9QUY7"/>
<name>A0A4U9QUY7_HATHI</name>